<evidence type="ECO:0000256" key="2">
    <source>
        <dbReference type="ARBA" id="ARBA00004141"/>
    </source>
</evidence>
<dbReference type="RefSeq" id="WP_182163859.1">
    <property type="nucleotide sequence ID" value="NZ_JACFXV010000044.1"/>
</dbReference>
<dbReference type="GO" id="GO:0006099">
    <property type="term" value="P:tricarboxylic acid cycle"/>
    <property type="evidence" value="ECO:0007669"/>
    <property type="project" value="InterPro"/>
</dbReference>
<dbReference type="Proteomes" id="UP000541109">
    <property type="component" value="Unassembled WGS sequence"/>
</dbReference>
<evidence type="ECO:0000256" key="10">
    <source>
        <dbReference type="ARBA" id="ARBA00023136"/>
    </source>
</evidence>
<evidence type="ECO:0000256" key="12">
    <source>
        <dbReference type="PIRSR" id="PIRSR000178-1"/>
    </source>
</evidence>
<evidence type="ECO:0000256" key="13">
    <source>
        <dbReference type="SAM" id="Phobius"/>
    </source>
</evidence>
<feature type="transmembrane region" description="Helical" evidence="13">
    <location>
        <begin position="65"/>
        <end position="87"/>
    </location>
</feature>
<evidence type="ECO:0000256" key="9">
    <source>
        <dbReference type="ARBA" id="ARBA00023004"/>
    </source>
</evidence>
<dbReference type="InterPro" id="IPR018495">
    <property type="entry name" value="Succ_DH_cyt_bsu_CS"/>
</dbReference>
<feature type="transmembrane region" description="Helical" evidence="13">
    <location>
        <begin position="37"/>
        <end position="59"/>
    </location>
</feature>
<evidence type="ECO:0000256" key="8">
    <source>
        <dbReference type="ARBA" id="ARBA00022989"/>
    </source>
</evidence>
<dbReference type="InterPro" id="IPR000701">
    <property type="entry name" value="SuccDH_FuR_B_TM-su"/>
</dbReference>
<dbReference type="GO" id="GO:0046872">
    <property type="term" value="F:metal ion binding"/>
    <property type="evidence" value="ECO:0007669"/>
    <property type="project" value="UniProtKB-KW"/>
</dbReference>
<dbReference type="GO" id="GO:0009055">
    <property type="term" value="F:electron transfer activity"/>
    <property type="evidence" value="ECO:0007669"/>
    <property type="project" value="InterPro"/>
</dbReference>
<organism evidence="14 15">
    <name type="scientific">Stappia albiluteola</name>
    <dbReference type="NCBI Taxonomy" id="2758565"/>
    <lineage>
        <taxon>Bacteria</taxon>
        <taxon>Pseudomonadati</taxon>
        <taxon>Pseudomonadota</taxon>
        <taxon>Alphaproteobacteria</taxon>
        <taxon>Hyphomicrobiales</taxon>
        <taxon>Stappiaceae</taxon>
        <taxon>Stappia</taxon>
    </lineage>
</organism>
<gene>
    <name evidence="14" type="primary">sdhC</name>
    <name evidence="14" type="ORF">H2509_07325</name>
</gene>
<dbReference type="PANTHER" id="PTHR10978">
    <property type="entry name" value="SUCCINATE DEHYDROGENASE CYTOCHROME B560 SUBUNIT"/>
    <property type="match status" value="1"/>
</dbReference>
<keyword evidence="7 12" id="KW-0479">Metal-binding</keyword>
<keyword evidence="15" id="KW-1185">Reference proteome</keyword>
<dbReference type="GO" id="GO:0016020">
    <property type="term" value="C:membrane"/>
    <property type="evidence" value="ECO:0007669"/>
    <property type="project" value="UniProtKB-SubCell"/>
</dbReference>
<dbReference type="Gene3D" id="1.20.1300.10">
    <property type="entry name" value="Fumarate reductase/succinate dehydrogenase, transmembrane subunit"/>
    <property type="match status" value="1"/>
</dbReference>
<proteinExistence type="inferred from homology"/>
<evidence type="ECO:0000256" key="1">
    <source>
        <dbReference type="ARBA" id="ARBA00004050"/>
    </source>
</evidence>
<dbReference type="PANTHER" id="PTHR10978:SF5">
    <property type="entry name" value="SUCCINATE DEHYDROGENASE CYTOCHROME B560 SUBUNIT, MITOCHONDRIAL"/>
    <property type="match status" value="1"/>
</dbReference>
<keyword evidence="8 13" id="KW-1133">Transmembrane helix</keyword>
<evidence type="ECO:0000256" key="4">
    <source>
        <dbReference type="ARBA" id="ARBA00020076"/>
    </source>
</evidence>
<comment type="subunit">
    <text evidence="11">Part of an enzyme complex containing four subunits: a flavoprotein, an iron-sulfur protein, plus two membrane-anchoring proteins, SdhC and SdhD. The complex can form homotrimers.</text>
</comment>
<dbReference type="Pfam" id="PF01127">
    <property type="entry name" value="Sdh_cyt"/>
    <property type="match status" value="1"/>
</dbReference>
<dbReference type="InterPro" id="IPR034804">
    <property type="entry name" value="SQR/QFR_C/D"/>
</dbReference>
<comment type="caution">
    <text evidence="14">The sequence shown here is derived from an EMBL/GenBank/DDBJ whole genome shotgun (WGS) entry which is preliminary data.</text>
</comment>
<reference evidence="14 15" key="1">
    <citation type="submission" date="2020-07" db="EMBL/GenBank/DDBJ databases">
        <title>Stappia sp., F7233, whole genome shotgun sequencing project.</title>
        <authorList>
            <person name="Jiang S."/>
            <person name="Liu Z.W."/>
            <person name="Du Z.J."/>
        </authorList>
    </citation>
    <scope>NUCLEOTIDE SEQUENCE [LARGE SCALE GENOMIC DNA]</scope>
    <source>
        <strain evidence="14 15">F7233</strain>
    </source>
</reference>
<evidence type="ECO:0000256" key="3">
    <source>
        <dbReference type="ARBA" id="ARBA00007244"/>
    </source>
</evidence>
<protein>
    <recommendedName>
        <fullName evidence="4">Succinate dehydrogenase cytochrome b556 subunit</fullName>
    </recommendedName>
</protein>
<dbReference type="AlphaFoldDB" id="A0A839AB97"/>
<keyword evidence="9 12" id="KW-0408">Iron</keyword>
<dbReference type="CDD" id="cd03499">
    <property type="entry name" value="SQR_TypeC_SdhC"/>
    <property type="match status" value="1"/>
</dbReference>
<dbReference type="SUPFAM" id="SSF81343">
    <property type="entry name" value="Fumarate reductase respiratory complex transmembrane subunits"/>
    <property type="match status" value="1"/>
</dbReference>
<dbReference type="PROSITE" id="PS01001">
    <property type="entry name" value="SDH_CYT_2"/>
    <property type="match status" value="1"/>
</dbReference>
<evidence type="ECO:0000256" key="5">
    <source>
        <dbReference type="ARBA" id="ARBA00022617"/>
    </source>
</evidence>
<accession>A0A839AB97</accession>
<comment type="similarity">
    <text evidence="3">Belongs to the cytochrome b560 family.</text>
</comment>
<feature type="transmembrane region" description="Helical" evidence="13">
    <location>
        <begin position="108"/>
        <end position="131"/>
    </location>
</feature>
<comment type="cofactor">
    <cofactor evidence="12">
        <name>heme</name>
        <dbReference type="ChEBI" id="CHEBI:30413"/>
    </cofactor>
    <text evidence="12">The heme is bound between the two transmembrane subunits.</text>
</comment>
<sequence length="132" mass="14786">MSNADIKANRPLSPHLQIYKPILTMVMSIVHRITGAALYFGTALVAWWLIAAASGPTYFDFVSEIYGSFIGRLVLFAFTWALVHHMLGGLRHLAWDMGYGFDRQAREWMAKANLAGSIALTILLWIIGYAVR</sequence>
<comment type="function">
    <text evidence="1">Membrane-anchoring subunit of succinate dehydrogenase (SDH).</text>
</comment>
<evidence type="ECO:0000313" key="15">
    <source>
        <dbReference type="Proteomes" id="UP000541109"/>
    </source>
</evidence>
<evidence type="ECO:0000313" key="14">
    <source>
        <dbReference type="EMBL" id="MBA5776940.1"/>
    </source>
</evidence>
<evidence type="ECO:0000256" key="7">
    <source>
        <dbReference type="ARBA" id="ARBA00022723"/>
    </source>
</evidence>
<dbReference type="PROSITE" id="PS01000">
    <property type="entry name" value="SDH_CYT_1"/>
    <property type="match status" value="1"/>
</dbReference>
<dbReference type="NCBIfam" id="TIGR02970">
    <property type="entry name" value="succ_dehyd_cytB"/>
    <property type="match status" value="1"/>
</dbReference>
<keyword evidence="5 12" id="KW-0349">Heme</keyword>
<comment type="subcellular location">
    <subcellularLocation>
        <location evidence="2">Membrane</location>
        <topology evidence="2">Multi-pass membrane protein</topology>
    </subcellularLocation>
</comment>
<keyword evidence="6 13" id="KW-0812">Transmembrane</keyword>
<evidence type="ECO:0000256" key="6">
    <source>
        <dbReference type="ARBA" id="ARBA00022692"/>
    </source>
</evidence>
<evidence type="ECO:0000256" key="11">
    <source>
        <dbReference type="ARBA" id="ARBA00025912"/>
    </source>
</evidence>
<dbReference type="PIRSF" id="PIRSF000178">
    <property type="entry name" value="SDH_cyt_b560"/>
    <property type="match status" value="1"/>
</dbReference>
<keyword evidence="10 13" id="KW-0472">Membrane</keyword>
<dbReference type="InterPro" id="IPR014314">
    <property type="entry name" value="Succ_DH_cytb556"/>
</dbReference>
<feature type="binding site" description="axial binding residue" evidence="12">
    <location>
        <position position="85"/>
    </location>
    <ligand>
        <name>heme</name>
        <dbReference type="ChEBI" id="CHEBI:30413"/>
        <note>ligand shared with second transmembrane subunit</note>
    </ligand>
    <ligandPart>
        <name>Fe</name>
        <dbReference type="ChEBI" id="CHEBI:18248"/>
    </ligandPart>
</feature>
<dbReference type="EMBL" id="JACFXV010000044">
    <property type="protein sequence ID" value="MBA5776940.1"/>
    <property type="molecule type" value="Genomic_DNA"/>
</dbReference>
<name>A0A839AB97_9HYPH</name>